<comment type="function">
    <text evidence="9">Converts cobyric acid to cobinamide by the addition of aminopropanol on the F carboxylic group.</text>
</comment>
<comment type="similarity">
    <text evidence="3 9">Belongs to the CobD/CbiB family.</text>
</comment>
<dbReference type="Proteomes" id="UP000886602">
    <property type="component" value="Unassembled WGS sequence"/>
</dbReference>
<evidence type="ECO:0000256" key="6">
    <source>
        <dbReference type="ARBA" id="ARBA00022692"/>
    </source>
</evidence>
<dbReference type="Pfam" id="PF03186">
    <property type="entry name" value="CobD_Cbib"/>
    <property type="match status" value="1"/>
</dbReference>
<evidence type="ECO:0000256" key="2">
    <source>
        <dbReference type="ARBA" id="ARBA00004953"/>
    </source>
</evidence>
<feature type="transmembrane region" description="Helical" evidence="9">
    <location>
        <begin position="48"/>
        <end position="69"/>
    </location>
</feature>
<organism evidence="10 11">
    <name type="scientific">Candidatus Propionivibrio dominans</name>
    <dbReference type="NCBI Taxonomy" id="2954373"/>
    <lineage>
        <taxon>Bacteria</taxon>
        <taxon>Pseudomonadati</taxon>
        <taxon>Pseudomonadota</taxon>
        <taxon>Betaproteobacteria</taxon>
        <taxon>Rhodocyclales</taxon>
        <taxon>Rhodocyclaceae</taxon>
        <taxon>Propionivibrio</taxon>
    </lineage>
</organism>
<name>A0A9D7F8C3_9RHOO</name>
<comment type="subcellular location">
    <subcellularLocation>
        <location evidence="1 9">Cell membrane</location>
        <topology evidence="1 9">Multi-pass membrane protein</topology>
    </subcellularLocation>
</comment>
<dbReference type="EMBL" id="JADJNC010000021">
    <property type="protein sequence ID" value="MBK7424000.1"/>
    <property type="molecule type" value="Genomic_DNA"/>
</dbReference>
<accession>A0A9D7F8C3</accession>
<dbReference type="PANTHER" id="PTHR34308">
    <property type="entry name" value="COBALAMIN BIOSYNTHESIS PROTEIN CBIB"/>
    <property type="match status" value="1"/>
</dbReference>
<comment type="caution">
    <text evidence="9">Lacks conserved residue(s) required for the propagation of feature annotation.</text>
</comment>
<comment type="pathway">
    <text evidence="2 9">Cofactor biosynthesis; adenosylcobalamin biosynthesis.</text>
</comment>
<dbReference type="GO" id="GO:0048472">
    <property type="term" value="F:threonine-phosphate decarboxylase activity"/>
    <property type="evidence" value="ECO:0007669"/>
    <property type="project" value="InterPro"/>
</dbReference>
<dbReference type="GO" id="GO:0009236">
    <property type="term" value="P:cobalamin biosynthetic process"/>
    <property type="evidence" value="ECO:0007669"/>
    <property type="project" value="UniProtKB-UniRule"/>
</dbReference>
<dbReference type="InterPro" id="IPR004485">
    <property type="entry name" value="Cobalamin_biosynth_CobD/CbiB"/>
</dbReference>
<comment type="caution">
    <text evidence="10">The sequence shown here is derived from an EMBL/GenBank/DDBJ whole genome shotgun (WGS) entry which is preliminary data.</text>
</comment>
<dbReference type="GO" id="GO:0015420">
    <property type="term" value="F:ABC-type vitamin B12 transporter activity"/>
    <property type="evidence" value="ECO:0007669"/>
    <property type="project" value="UniProtKB-UniRule"/>
</dbReference>
<evidence type="ECO:0000256" key="5">
    <source>
        <dbReference type="ARBA" id="ARBA00022573"/>
    </source>
</evidence>
<dbReference type="PANTHER" id="PTHR34308:SF1">
    <property type="entry name" value="COBALAMIN BIOSYNTHESIS PROTEIN CBIB"/>
    <property type="match status" value="1"/>
</dbReference>
<sequence>MSLFSLVAVLLIEQIWPLPYRQVVHEPLSRLARFLEGLFNAGERSHGLIAWLIAVGGLVLVAGSVHVALHLLNPLLAWLWSILILYLTMGFRLFSHYYTDIQLALRMDDLPHARKLLAEWRGRPADGLASSDIARLAIEEALSASHRHVFGVLVCFVLLPGPCGAVLYRAAAFFAEVWGKRSDADAGGFGKFSQQAFAVIDWLPLRVTATGFAIVGDFEDAVYCWRTQADKWPEQDTQLGGGIGIVLASGAGALGVRLGMPVVEAGEIADRAEMGTGDEADVDFMQSAVGLVWRALLLWLLLLLLLGFASLVGS</sequence>
<proteinExistence type="inferred from homology"/>
<dbReference type="AlphaFoldDB" id="A0A9D7F8C3"/>
<evidence type="ECO:0000256" key="7">
    <source>
        <dbReference type="ARBA" id="ARBA00022989"/>
    </source>
</evidence>
<dbReference type="HAMAP" id="MF_00024">
    <property type="entry name" value="CobD_CbiB"/>
    <property type="match status" value="1"/>
</dbReference>
<evidence type="ECO:0000256" key="4">
    <source>
        <dbReference type="ARBA" id="ARBA00022475"/>
    </source>
</evidence>
<protein>
    <recommendedName>
        <fullName evidence="9">Cobalamin biosynthesis protein CobD</fullName>
    </recommendedName>
</protein>
<keyword evidence="4 9" id="KW-1003">Cell membrane</keyword>
<keyword evidence="7 9" id="KW-1133">Transmembrane helix</keyword>
<reference evidence="10" key="1">
    <citation type="submission" date="2020-10" db="EMBL/GenBank/DDBJ databases">
        <title>Connecting structure to function with the recovery of over 1000 high-quality activated sludge metagenome-assembled genomes encoding full-length rRNA genes using long-read sequencing.</title>
        <authorList>
            <person name="Singleton C.M."/>
            <person name="Petriglieri F."/>
            <person name="Kristensen J.M."/>
            <person name="Kirkegaard R.H."/>
            <person name="Michaelsen T.Y."/>
            <person name="Andersen M.H."/>
            <person name="Karst S.M."/>
            <person name="Dueholm M.S."/>
            <person name="Nielsen P.H."/>
            <person name="Albertsen M."/>
        </authorList>
    </citation>
    <scope>NUCLEOTIDE SEQUENCE</scope>
    <source>
        <strain evidence="10">EsbW_18-Q3-R4-48_MAXAC.044</strain>
    </source>
</reference>
<keyword evidence="5 9" id="KW-0169">Cobalamin biosynthesis</keyword>
<evidence type="ECO:0000313" key="11">
    <source>
        <dbReference type="Proteomes" id="UP000886602"/>
    </source>
</evidence>
<dbReference type="NCBIfam" id="NF005792">
    <property type="entry name" value="PRK07630.1"/>
    <property type="match status" value="1"/>
</dbReference>
<keyword evidence="6 9" id="KW-0812">Transmembrane</keyword>
<evidence type="ECO:0000313" key="10">
    <source>
        <dbReference type="EMBL" id="MBK7424000.1"/>
    </source>
</evidence>
<feature type="transmembrane region" description="Helical" evidence="9">
    <location>
        <begin position="291"/>
        <end position="312"/>
    </location>
</feature>
<evidence type="ECO:0000256" key="8">
    <source>
        <dbReference type="ARBA" id="ARBA00023136"/>
    </source>
</evidence>
<keyword evidence="8 9" id="KW-0472">Membrane</keyword>
<gene>
    <name evidence="9" type="primary">cobD</name>
    <name evidence="10" type="ORF">IPJ48_13375</name>
</gene>
<feature type="transmembrane region" description="Helical" evidence="9">
    <location>
        <begin position="76"/>
        <end position="98"/>
    </location>
</feature>
<feature type="transmembrane region" description="Helical" evidence="9">
    <location>
        <begin position="149"/>
        <end position="171"/>
    </location>
</feature>
<evidence type="ECO:0000256" key="1">
    <source>
        <dbReference type="ARBA" id="ARBA00004651"/>
    </source>
</evidence>
<dbReference type="GO" id="GO:0005886">
    <property type="term" value="C:plasma membrane"/>
    <property type="evidence" value="ECO:0007669"/>
    <property type="project" value="UniProtKB-SubCell"/>
</dbReference>
<evidence type="ECO:0000256" key="9">
    <source>
        <dbReference type="HAMAP-Rule" id="MF_00024"/>
    </source>
</evidence>
<evidence type="ECO:0000256" key="3">
    <source>
        <dbReference type="ARBA" id="ARBA00006263"/>
    </source>
</evidence>